<gene>
    <name evidence="8" type="ORF">CR513_02253</name>
</gene>
<comment type="caution">
    <text evidence="8">The sequence shown here is derived from an EMBL/GenBank/DDBJ whole genome shotgun (WGS) entry which is preliminary data.</text>
</comment>
<name>A0A371ICY8_MUCPR</name>
<keyword evidence="4" id="KW-0255">Endonuclease</keyword>
<dbReference type="PANTHER" id="PTHR48475">
    <property type="entry name" value="RIBONUCLEASE H"/>
    <property type="match status" value="1"/>
</dbReference>
<reference evidence="8" key="1">
    <citation type="submission" date="2018-05" db="EMBL/GenBank/DDBJ databases">
        <title>Draft genome of Mucuna pruriens seed.</title>
        <authorList>
            <person name="Nnadi N.E."/>
            <person name="Vos R."/>
            <person name="Hasami M.H."/>
            <person name="Devisetty U.K."/>
            <person name="Aguiy J.C."/>
        </authorList>
    </citation>
    <scope>NUCLEOTIDE SEQUENCE [LARGE SCALE GENOMIC DNA]</scope>
    <source>
        <strain evidence="8">JCA_2017</strain>
    </source>
</reference>
<organism evidence="8 9">
    <name type="scientific">Mucuna pruriens</name>
    <name type="common">Velvet bean</name>
    <name type="synonym">Dolichos pruriens</name>
    <dbReference type="NCBI Taxonomy" id="157652"/>
    <lineage>
        <taxon>Eukaryota</taxon>
        <taxon>Viridiplantae</taxon>
        <taxon>Streptophyta</taxon>
        <taxon>Embryophyta</taxon>
        <taxon>Tracheophyta</taxon>
        <taxon>Spermatophyta</taxon>
        <taxon>Magnoliopsida</taxon>
        <taxon>eudicotyledons</taxon>
        <taxon>Gunneridae</taxon>
        <taxon>Pentapetalae</taxon>
        <taxon>rosids</taxon>
        <taxon>fabids</taxon>
        <taxon>Fabales</taxon>
        <taxon>Fabaceae</taxon>
        <taxon>Papilionoideae</taxon>
        <taxon>50 kb inversion clade</taxon>
        <taxon>NPAAA clade</taxon>
        <taxon>indigoferoid/millettioid clade</taxon>
        <taxon>Phaseoleae</taxon>
        <taxon>Mucuna</taxon>
    </lineage>
</organism>
<evidence type="ECO:0000256" key="5">
    <source>
        <dbReference type="ARBA" id="ARBA00022801"/>
    </source>
</evidence>
<evidence type="ECO:0000313" key="8">
    <source>
        <dbReference type="EMBL" id="RDY12896.1"/>
    </source>
</evidence>
<evidence type="ECO:0000256" key="3">
    <source>
        <dbReference type="ARBA" id="ARBA00022722"/>
    </source>
</evidence>
<keyword evidence="6" id="KW-0695">RNA-directed DNA polymerase</keyword>
<dbReference type="GO" id="GO:0004519">
    <property type="term" value="F:endonuclease activity"/>
    <property type="evidence" value="ECO:0007669"/>
    <property type="project" value="UniProtKB-KW"/>
</dbReference>
<dbReference type="EMBL" id="QJKJ01000386">
    <property type="protein sequence ID" value="RDY12896.1"/>
    <property type="molecule type" value="Genomic_DNA"/>
</dbReference>
<evidence type="ECO:0000256" key="1">
    <source>
        <dbReference type="ARBA" id="ARBA00022679"/>
    </source>
</evidence>
<sequence>MPRSPSENQTVIAKFSNLDTFGAWEISNHHDKTGKKEHAIYYLRKKFTDYEMRYFPLERTCCALAWATQWLRHYMLSHTTWLVSKLDPIKYIFKKPTLTGWIAH</sequence>
<dbReference type="SUPFAM" id="SSF56672">
    <property type="entry name" value="DNA/RNA polymerases"/>
    <property type="match status" value="1"/>
</dbReference>
<dbReference type="InterPro" id="IPR041373">
    <property type="entry name" value="RT_RNaseH"/>
</dbReference>
<evidence type="ECO:0000256" key="4">
    <source>
        <dbReference type="ARBA" id="ARBA00022759"/>
    </source>
</evidence>
<dbReference type="Pfam" id="PF17917">
    <property type="entry name" value="RT_RNaseH"/>
    <property type="match status" value="1"/>
</dbReference>
<evidence type="ECO:0000256" key="2">
    <source>
        <dbReference type="ARBA" id="ARBA00022695"/>
    </source>
</evidence>
<dbReference type="InterPro" id="IPR043502">
    <property type="entry name" value="DNA/RNA_pol_sf"/>
</dbReference>
<dbReference type="Proteomes" id="UP000257109">
    <property type="component" value="Unassembled WGS sequence"/>
</dbReference>
<dbReference type="GO" id="GO:0003964">
    <property type="term" value="F:RNA-directed DNA polymerase activity"/>
    <property type="evidence" value="ECO:0007669"/>
    <property type="project" value="UniProtKB-KW"/>
</dbReference>
<keyword evidence="9" id="KW-1185">Reference proteome</keyword>
<dbReference type="OrthoDB" id="1426770at2759"/>
<evidence type="ECO:0000256" key="6">
    <source>
        <dbReference type="ARBA" id="ARBA00022918"/>
    </source>
</evidence>
<feature type="domain" description="Reverse transcriptase RNase H-like" evidence="7">
    <location>
        <begin position="30"/>
        <end position="102"/>
    </location>
</feature>
<dbReference type="AlphaFoldDB" id="A0A371ICY8"/>
<evidence type="ECO:0000259" key="7">
    <source>
        <dbReference type="Pfam" id="PF17917"/>
    </source>
</evidence>
<keyword evidence="3" id="KW-0540">Nuclease</keyword>
<dbReference type="GO" id="GO:0016787">
    <property type="term" value="F:hydrolase activity"/>
    <property type="evidence" value="ECO:0007669"/>
    <property type="project" value="UniProtKB-KW"/>
</dbReference>
<proteinExistence type="predicted"/>
<keyword evidence="5" id="KW-0378">Hydrolase</keyword>
<accession>A0A371ICY8</accession>
<keyword evidence="1" id="KW-0808">Transferase</keyword>
<protein>
    <recommendedName>
        <fullName evidence="7">Reverse transcriptase RNase H-like domain-containing protein</fullName>
    </recommendedName>
</protein>
<evidence type="ECO:0000313" key="9">
    <source>
        <dbReference type="Proteomes" id="UP000257109"/>
    </source>
</evidence>
<keyword evidence="2" id="KW-0548">Nucleotidyltransferase</keyword>
<dbReference type="PANTHER" id="PTHR48475:SF1">
    <property type="entry name" value="RNASE H TYPE-1 DOMAIN-CONTAINING PROTEIN"/>
    <property type="match status" value="1"/>
</dbReference>
<feature type="non-terminal residue" evidence="8">
    <location>
        <position position="1"/>
    </location>
</feature>